<dbReference type="Proteomes" id="UP000556436">
    <property type="component" value="Unassembled WGS sequence"/>
</dbReference>
<dbReference type="PANTHER" id="PTHR43790:SF9">
    <property type="entry name" value="GALACTOFURANOSE TRANSPORTER ATP-BINDING PROTEIN YTFR"/>
    <property type="match status" value="1"/>
</dbReference>
<gene>
    <name evidence="6" type="ORF">FHS38_006644</name>
</gene>
<dbReference type="GO" id="GO:0016887">
    <property type="term" value="F:ATP hydrolysis activity"/>
    <property type="evidence" value="ECO:0007669"/>
    <property type="project" value="InterPro"/>
</dbReference>
<dbReference type="EMBL" id="JACHJG010000020">
    <property type="protein sequence ID" value="MBB4890559.1"/>
    <property type="molecule type" value="Genomic_DNA"/>
</dbReference>
<feature type="domain" description="ABC transporter" evidence="5">
    <location>
        <begin position="255"/>
        <end position="504"/>
    </location>
</feature>
<dbReference type="PROSITE" id="PS50893">
    <property type="entry name" value="ABC_TRANSPORTER_2"/>
    <property type="match status" value="2"/>
</dbReference>
<dbReference type="SUPFAM" id="SSF52540">
    <property type="entry name" value="P-loop containing nucleoside triphosphate hydrolases"/>
    <property type="match status" value="2"/>
</dbReference>
<evidence type="ECO:0000313" key="7">
    <source>
        <dbReference type="Proteomes" id="UP000556436"/>
    </source>
</evidence>
<comment type="caution">
    <text evidence="6">The sequence shown here is derived from an EMBL/GenBank/DDBJ whole genome shotgun (WGS) entry which is preliminary data.</text>
</comment>
<dbReference type="CDD" id="cd03216">
    <property type="entry name" value="ABC_Carb_Monos_I"/>
    <property type="match status" value="1"/>
</dbReference>
<dbReference type="SMART" id="SM00382">
    <property type="entry name" value="AAA"/>
    <property type="match status" value="2"/>
</dbReference>
<dbReference type="InterPro" id="IPR027417">
    <property type="entry name" value="P-loop_NTPase"/>
</dbReference>
<evidence type="ECO:0000259" key="5">
    <source>
        <dbReference type="PROSITE" id="PS50893"/>
    </source>
</evidence>
<dbReference type="PANTHER" id="PTHR43790">
    <property type="entry name" value="CARBOHYDRATE TRANSPORT ATP-BINDING PROTEIN MG119-RELATED"/>
    <property type="match status" value="1"/>
</dbReference>
<sequence>MHDAPDINPLPGRDPKPLVRIRGLSKRFGGTLALDTVDLDIGSGSILALLGPNGAGKSTLIKVLAGVHHADEGEVTVAGHPLGTEAASHAMSFIHQDLGLVGWMTVAENIALGTGYPRRAGLVSWRRTRRQCAEALGIVAVHLDPDAVVADLTRAERSLVAIARALCTRAELIVLDEPTASLPAADCVRLFDVLHTLRDHGHAIVFVTHRLDEVYKVADTFAVLRDGRLISHGPLADHGPARLVHDIVGYEPGGYRLAAPTTGPAVLSLERVRTEHTGPVSLHLRAGEVLGMVGLTGAGHMELGRSLAGTRPIIEGRALLDGRPYRPGTVAAAVDAGIGFVTSNRQEEGCAPELTVRENFLANPRAGGPPGKRWISPGRERAEATALIERFSVHPRDSEAPIATLSGGNQQKVMIGRWLGLSRKLLILEEPTAGVDVGAKAAIYGLLQNALADGLAVLLISTDFEEVADVCHRALVFVRGTVTVELSGDALTVTALAGAASNMDALTGTPRR</sequence>
<dbReference type="CDD" id="cd03215">
    <property type="entry name" value="ABC_Carb_Monos_II"/>
    <property type="match status" value="1"/>
</dbReference>
<evidence type="ECO:0000256" key="3">
    <source>
        <dbReference type="ARBA" id="ARBA00022741"/>
    </source>
</evidence>
<evidence type="ECO:0000256" key="2">
    <source>
        <dbReference type="ARBA" id="ARBA00022737"/>
    </source>
</evidence>
<protein>
    <submittedName>
        <fullName evidence="6">Ribose transport system ATP-binding protein</fullName>
    </submittedName>
</protein>
<dbReference type="Gene3D" id="3.40.50.300">
    <property type="entry name" value="P-loop containing nucleotide triphosphate hydrolases"/>
    <property type="match status" value="2"/>
</dbReference>
<proteinExistence type="predicted"/>
<keyword evidence="2" id="KW-0677">Repeat</keyword>
<name>A0A7W7LI05_STRNE</name>
<keyword evidence="3" id="KW-0547">Nucleotide-binding</keyword>
<dbReference type="InterPro" id="IPR003439">
    <property type="entry name" value="ABC_transporter-like_ATP-bd"/>
</dbReference>
<evidence type="ECO:0000256" key="1">
    <source>
        <dbReference type="ARBA" id="ARBA00022448"/>
    </source>
</evidence>
<keyword evidence="1" id="KW-0813">Transport</keyword>
<dbReference type="GO" id="GO:0005524">
    <property type="term" value="F:ATP binding"/>
    <property type="evidence" value="ECO:0007669"/>
    <property type="project" value="UniProtKB-KW"/>
</dbReference>
<dbReference type="InterPro" id="IPR003593">
    <property type="entry name" value="AAA+_ATPase"/>
</dbReference>
<dbReference type="RefSeq" id="WP_184739837.1">
    <property type="nucleotide sequence ID" value="NZ_JACHJG010000020.1"/>
</dbReference>
<dbReference type="InterPro" id="IPR017871">
    <property type="entry name" value="ABC_transporter-like_CS"/>
</dbReference>
<accession>A0A7W7LI05</accession>
<evidence type="ECO:0000313" key="6">
    <source>
        <dbReference type="EMBL" id="MBB4890559.1"/>
    </source>
</evidence>
<organism evidence="6 7">
    <name type="scientific">Streptomyces netropsis</name>
    <name type="common">Streptoverticillium netropsis</name>
    <dbReference type="NCBI Taxonomy" id="55404"/>
    <lineage>
        <taxon>Bacteria</taxon>
        <taxon>Bacillati</taxon>
        <taxon>Actinomycetota</taxon>
        <taxon>Actinomycetes</taxon>
        <taxon>Kitasatosporales</taxon>
        <taxon>Streptomycetaceae</taxon>
        <taxon>Streptomyces</taxon>
    </lineage>
</organism>
<dbReference type="InterPro" id="IPR050107">
    <property type="entry name" value="ABC_carbohydrate_import_ATPase"/>
</dbReference>
<keyword evidence="7" id="KW-1185">Reference proteome</keyword>
<reference evidence="6 7" key="1">
    <citation type="submission" date="2020-08" db="EMBL/GenBank/DDBJ databases">
        <title>Genomic Encyclopedia of Type Strains, Phase III (KMG-III): the genomes of soil and plant-associated and newly described type strains.</title>
        <authorList>
            <person name="Whitman W."/>
        </authorList>
    </citation>
    <scope>NUCLEOTIDE SEQUENCE [LARGE SCALE GENOMIC DNA]</scope>
    <source>
        <strain evidence="6 7">CECT 3265</strain>
    </source>
</reference>
<feature type="domain" description="ABC transporter" evidence="5">
    <location>
        <begin position="19"/>
        <end position="251"/>
    </location>
</feature>
<keyword evidence="4 6" id="KW-0067">ATP-binding</keyword>
<dbReference type="PROSITE" id="PS00211">
    <property type="entry name" value="ABC_TRANSPORTER_1"/>
    <property type="match status" value="1"/>
</dbReference>
<dbReference type="Pfam" id="PF00005">
    <property type="entry name" value="ABC_tran"/>
    <property type="match status" value="2"/>
</dbReference>
<dbReference type="AlphaFoldDB" id="A0A7W7LI05"/>
<evidence type="ECO:0000256" key="4">
    <source>
        <dbReference type="ARBA" id="ARBA00022840"/>
    </source>
</evidence>